<evidence type="ECO:0000313" key="2">
    <source>
        <dbReference type="EMBL" id="KAK2562957.1"/>
    </source>
</evidence>
<name>A0AAD9QKI5_ACRCE</name>
<organism evidence="2 3">
    <name type="scientific">Acropora cervicornis</name>
    <name type="common">Staghorn coral</name>
    <dbReference type="NCBI Taxonomy" id="6130"/>
    <lineage>
        <taxon>Eukaryota</taxon>
        <taxon>Metazoa</taxon>
        <taxon>Cnidaria</taxon>
        <taxon>Anthozoa</taxon>
        <taxon>Hexacorallia</taxon>
        <taxon>Scleractinia</taxon>
        <taxon>Astrocoeniina</taxon>
        <taxon>Acroporidae</taxon>
        <taxon>Acropora</taxon>
    </lineage>
</organism>
<keyword evidence="1" id="KW-0472">Membrane</keyword>
<gene>
    <name evidence="2" type="ORF">P5673_013949</name>
</gene>
<evidence type="ECO:0000313" key="3">
    <source>
        <dbReference type="Proteomes" id="UP001249851"/>
    </source>
</evidence>
<keyword evidence="3" id="KW-1185">Reference proteome</keyword>
<comment type="caution">
    <text evidence="2">The sequence shown here is derived from an EMBL/GenBank/DDBJ whole genome shotgun (WGS) entry which is preliminary data.</text>
</comment>
<evidence type="ECO:0000256" key="1">
    <source>
        <dbReference type="SAM" id="Phobius"/>
    </source>
</evidence>
<protein>
    <submittedName>
        <fullName evidence="2">Uncharacterized protein</fullName>
    </submittedName>
</protein>
<keyword evidence="1" id="KW-1133">Transmembrane helix</keyword>
<reference evidence="2" key="1">
    <citation type="journal article" date="2023" name="G3 (Bethesda)">
        <title>Whole genome assembly and annotation of the endangered Caribbean coral Acropora cervicornis.</title>
        <authorList>
            <person name="Selwyn J.D."/>
            <person name="Vollmer S.V."/>
        </authorList>
    </citation>
    <scope>NUCLEOTIDE SEQUENCE</scope>
    <source>
        <strain evidence="2">K2</strain>
    </source>
</reference>
<dbReference type="AlphaFoldDB" id="A0AAD9QKI5"/>
<accession>A0AAD9QKI5</accession>
<sequence>MDDGVTRIYVKSAQSVEMTTESFEAGTSQNAPPPYSYNQQIGAVPVAPEGGYFNPSPVPDVTNNTHSHIVAIEPHEPDCCFYCFNCSKDYQWYDFRGKGLCWILLLLLLWITVGALFFVLIVIMLVLASVCGFNVKEQ</sequence>
<dbReference type="Proteomes" id="UP001249851">
    <property type="component" value="Unassembled WGS sequence"/>
</dbReference>
<feature type="transmembrane region" description="Helical" evidence="1">
    <location>
        <begin position="100"/>
        <end position="128"/>
    </location>
</feature>
<dbReference type="EMBL" id="JARQWQ010000027">
    <property type="protein sequence ID" value="KAK2562957.1"/>
    <property type="molecule type" value="Genomic_DNA"/>
</dbReference>
<reference evidence="2" key="2">
    <citation type="journal article" date="2023" name="Science">
        <title>Genomic signatures of disease resistance in endangered staghorn corals.</title>
        <authorList>
            <person name="Vollmer S.V."/>
            <person name="Selwyn J.D."/>
            <person name="Despard B.A."/>
            <person name="Roesel C.L."/>
        </authorList>
    </citation>
    <scope>NUCLEOTIDE SEQUENCE</scope>
    <source>
        <strain evidence="2">K2</strain>
    </source>
</reference>
<proteinExistence type="predicted"/>
<keyword evidence="1" id="KW-0812">Transmembrane</keyword>